<sequence>MTDSGTIDFHPSKTNEGASGGDLHVTQIRKRLQSTTYPHIDVSDLSGHGPEQVEQSRLTRALAAFILTKIAGLSDEDAAQAVTDGPDDNGIDAIAYVDSETPRLYVVQSKWSDTGTKGASLEDMMKFQKGLADLVSDRWDRFNDKVKARVSELDEILLKTNLRIDVIFASMGTPLVADNVRGHMDDYLATFNDPTEIAVFTYANQGFIYKQLVDETRPSRIDLTVELSDWGRLEGPPDAIYGHVTGTEVAGWLRDYGELLFSRNVRVVLPNSEVNNLVLATITDSPENFWYFNNGVTVLCESIDKAPAGGPERRQGTFGLKGVSVVNGAQTVGTLARALRQGKQSELDAVRVMVRFISLEDASEDFAERVTRATNTQNVIGGRDFVGLDPEQARLRDDFSVDDLIYAVRSGEARPDADKGCDFGDAAVALACAHSAGLATQAKREVSRLWDDTTKSPYKALFNAKTNHLRVWRSVQILRAVDRELERLRGGLDTRTKGYAVHGNRLIAHVVFAKLDLTGIEDHTADWAPTLAQATELTAPVLHTIKGIGEAEYGGYTASLFKNATKTDRLATLTLEALNQG</sequence>
<evidence type="ECO:0000313" key="3">
    <source>
        <dbReference type="EMBL" id="SOJ52634.1"/>
    </source>
</evidence>
<protein>
    <recommendedName>
        <fullName evidence="2">Abortive phage infection protein C-terminal domain-containing protein</fullName>
    </recommendedName>
</protein>
<dbReference type="Proteomes" id="UP000554965">
    <property type="component" value="Unassembled WGS sequence"/>
</dbReference>
<proteinExistence type="predicted"/>
<evidence type="ECO:0000259" key="2">
    <source>
        <dbReference type="Pfam" id="PF10592"/>
    </source>
</evidence>
<dbReference type="EMBL" id="OCTY01000002">
    <property type="protein sequence ID" value="SOJ52634.1"/>
    <property type="molecule type" value="Genomic_DNA"/>
</dbReference>
<accession>A0A7Z7IIE5</accession>
<reference evidence="3 4" key="1">
    <citation type="submission" date="2017-10" db="EMBL/GenBank/DDBJ databases">
        <authorList>
            <consortium name="Urmite Genomes"/>
        </authorList>
    </citation>
    <scope>NUCLEOTIDE SEQUENCE [LARGE SCALE GENOMIC DNA]</scope>
    <source>
        <strain evidence="3 4">FB-527</strain>
    </source>
</reference>
<dbReference type="Pfam" id="PF10592">
    <property type="entry name" value="AIPR"/>
    <property type="match status" value="1"/>
</dbReference>
<evidence type="ECO:0000313" key="4">
    <source>
        <dbReference type="Proteomes" id="UP000554965"/>
    </source>
</evidence>
<feature type="region of interest" description="Disordered" evidence="1">
    <location>
        <begin position="1"/>
        <end position="22"/>
    </location>
</feature>
<dbReference type="AlphaFoldDB" id="A0A7Z7IIE5"/>
<organism evidence="3 4">
    <name type="scientific">Mycobacterium simulans</name>
    <dbReference type="NCBI Taxonomy" id="627089"/>
    <lineage>
        <taxon>Bacteria</taxon>
        <taxon>Bacillati</taxon>
        <taxon>Actinomycetota</taxon>
        <taxon>Actinomycetes</taxon>
        <taxon>Mycobacteriales</taxon>
        <taxon>Mycobacteriaceae</taxon>
        <taxon>Mycobacterium</taxon>
    </lineage>
</organism>
<gene>
    <name evidence="3" type="ORF">MSIMFB_00147</name>
</gene>
<comment type="caution">
    <text evidence="3">The sequence shown here is derived from an EMBL/GenBank/DDBJ whole genome shotgun (WGS) entry which is preliminary data.</text>
</comment>
<keyword evidence="4" id="KW-1185">Reference proteome</keyword>
<feature type="domain" description="Abortive phage infection protein C-terminal" evidence="2">
    <location>
        <begin position="261"/>
        <end position="417"/>
    </location>
</feature>
<evidence type="ECO:0000256" key="1">
    <source>
        <dbReference type="SAM" id="MobiDB-lite"/>
    </source>
</evidence>
<dbReference type="InterPro" id="IPR018891">
    <property type="entry name" value="AIPR_C"/>
</dbReference>
<name>A0A7Z7IIE5_9MYCO</name>